<dbReference type="FunFam" id="3.40.50.720:FF:000084">
    <property type="entry name" value="Short-chain dehydrogenase reductase"/>
    <property type="match status" value="1"/>
</dbReference>
<evidence type="ECO:0000256" key="2">
    <source>
        <dbReference type="ARBA" id="ARBA00023002"/>
    </source>
</evidence>
<dbReference type="EMBL" id="SHKW01000007">
    <property type="protein sequence ID" value="RZU29714.1"/>
    <property type="molecule type" value="Genomic_DNA"/>
</dbReference>
<accession>A0A4Q7Y0B2</accession>
<reference evidence="3 4" key="1">
    <citation type="submission" date="2019-02" db="EMBL/GenBank/DDBJ databases">
        <title>Genomic Encyclopedia of Archaeal and Bacterial Type Strains, Phase II (KMG-II): from individual species to whole genera.</title>
        <authorList>
            <person name="Goeker M."/>
        </authorList>
    </citation>
    <scope>NUCLEOTIDE SEQUENCE [LARGE SCALE GENOMIC DNA]</scope>
    <source>
        <strain evidence="3 4">DSM 18101</strain>
    </source>
</reference>
<dbReference type="PANTHER" id="PTHR42760">
    <property type="entry name" value="SHORT-CHAIN DEHYDROGENASES/REDUCTASES FAMILY MEMBER"/>
    <property type="match status" value="1"/>
</dbReference>
<dbReference type="PRINTS" id="PR00081">
    <property type="entry name" value="GDHRDH"/>
</dbReference>
<dbReference type="InterPro" id="IPR036291">
    <property type="entry name" value="NAD(P)-bd_dom_sf"/>
</dbReference>
<dbReference type="AlphaFoldDB" id="A0A4Q7Y0B2"/>
<proteinExistence type="inferred from homology"/>
<dbReference type="GO" id="GO:0016616">
    <property type="term" value="F:oxidoreductase activity, acting on the CH-OH group of donors, NAD or NADP as acceptor"/>
    <property type="evidence" value="ECO:0007669"/>
    <property type="project" value="TreeGrafter"/>
</dbReference>
<comment type="caution">
    <text evidence="3">The sequence shown here is derived from an EMBL/GenBank/DDBJ whole genome shotgun (WGS) entry which is preliminary data.</text>
</comment>
<dbReference type="Pfam" id="PF13561">
    <property type="entry name" value="adh_short_C2"/>
    <property type="match status" value="1"/>
</dbReference>
<comment type="similarity">
    <text evidence="1">Belongs to the short-chain dehydrogenases/reductases (SDR) family.</text>
</comment>
<dbReference type="RefSeq" id="WP_130424994.1">
    <property type="nucleotide sequence ID" value="NZ_SHKW01000007.1"/>
</dbReference>
<gene>
    <name evidence="3" type="ORF">BDD14_6322</name>
</gene>
<keyword evidence="2" id="KW-0560">Oxidoreductase</keyword>
<dbReference type="InterPro" id="IPR002347">
    <property type="entry name" value="SDR_fam"/>
</dbReference>
<dbReference type="PRINTS" id="PR00080">
    <property type="entry name" value="SDRFAMILY"/>
</dbReference>
<sequence>MRSIEKLFRLEDKVALVTGGYGGIGEAVCEGMALAGAKVAVAGHNGQRAAACAKSLSDQGYDAWSTNFEATSVSETQRMVDQTISRFGRLDILVNCVGLNREEKAGQVTEEMFDYVYSVNLKSAMFQAQAAANYMIQQGGGRQIHLGSVRSVLALRGRGYAAYCAAKGGLITLCRQLSAEWASDNITVNVVAPTFIRTEQVGRMLADPVFSSKLVERIPLGRIGEPTDVMSAVLFLASPASSFITGHTLYLDGGLTVTQ</sequence>
<evidence type="ECO:0000256" key="1">
    <source>
        <dbReference type="ARBA" id="ARBA00006484"/>
    </source>
</evidence>
<keyword evidence="4" id="KW-1185">Reference proteome</keyword>
<dbReference type="Gene3D" id="3.40.50.720">
    <property type="entry name" value="NAD(P)-binding Rossmann-like Domain"/>
    <property type="match status" value="1"/>
</dbReference>
<organism evidence="3 4">
    <name type="scientific">Edaphobacter modestus</name>
    <dbReference type="NCBI Taxonomy" id="388466"/>
    <lineage>
        <taxon>Bacteria</taxon>
        <taxon>Pseudomonadati</taxon>
        <taxon>Acidobacteriota</taxon>
        <taxon>Terriglobia</taxon>
        <taxon>Terriglobales</taxon>
        <taxon>Acidobacteriaceae</taxon>
        <taxon>Edaphobacter</taxon>
    </lineage>
</organism>
<dbReference type="Proteomes" id="UP000292958">
    <property type="component" value="Unassembled WGS sequence"/>
</dbReference>
<dbReference type="SUPFAM" id="SSF51735">
    <property type="entry name" value="NAD(P)-binding Rossmann-fold domains"/>
    <property type="match status" value="1"/>
</dbReference>
<dbReference type="PANTHER" id="PTHR42760:SF115">
    <property type="entry name" value="3-OXOACYL-[ACYL-CARRIER-PROTEIN] REDUCTASE FABG"/>
    <property type="match status" value="1"/>
</dbReference>
<dbReference type="OrthoDB" id="9803333at2"/>
<evidence type="ECO:0000313" key="4">
    <source>
        <dbReference type="Proteomes" id="UP000292958"/>
    </source>
</evidence>
<evidence type="ECO:0000313" key="3">
    <source>
        <dbReference type="EMBL" id="RZU29714.1"/>
    </source>
</evidence>
<name>A0A4Q7Y0B2_9BACT</name>
<protein>
    <submittedName>
        <fullName evidence="3">NAD(P)-dependent dehydrogenase (Short-subunit alcohol dehydrogenase family)</fullName>
    </submittedName>
</protein>